<dbReference type="Proteomes" id="UP000307841">
    <property type="component" value="Unassembled WGS sequence"/>
</dbReference>
<dbReference type="AlphaFoldDB" id="A0A4U2XYE3"/>
<name>A0A4U2XYE3_9BACL</name>
<evidence type="ECO:0000313" key="2">
    <source>
        <dbReference type="Proteomes" id="UP000307841"/>
    </source>
</evidence>
<protein>
    <submittedName>
        <fullName evidence="1">Uncharacterized protein</fullName>
    </submittedName>
</protein>
<comment type="caution">
    <text evidence="1">The sequence shown here is derived from an EMBL/GenBank/DDBJ whole genome shotgun (WGS) entry which is preliminary data.</text>
</comment>
<dbReference type="EMBL" id="SZNK01000002">
    <property type="protein sequence ID" value="TKI52938.1"/>
    <property type="molecule type" value="Genomic_DNA"/>
</dbReference>
<organism evidence="1 2">
    <name type="scientific">Brevibacillus antibioticus</name>
    <dbReference type="NCBI Taxonomy" id="2570228"/>
    <lineage>
        <taxon>Bacteria</taxon>
        <taxon>Bacillati</taxon>
        <taxon>Bacillota</taxon>
        <taxon>Bacilli</taxon>
        <taxon>Bacillales</taxon>
        <taxon>Paenibacillaceae</taxon>
        <taxon>Brevibacillus</taxon>
    </lineage>
</organism>
<proteinExistence type="predicted"/>
<sequence length="176" mass="20350">MSKKTKRLTPKQQETKKNEAWFKRHTTLFLKNNPKASANEIERTFRQKGGKIGHAKAKDIVRDKKNRSLDVSKRTGKIKHHEVSKKDKRKYKAPYTYVMGYRLVSDPPNAEARHITIVRNDKASRSDLINEVVSALASFDMKQQQYYGYVKDGIREVFLLHAYRNTGKAGIPVIYA</sequence>
<keyword evidence="2" id="KW-1185">Reference proteome</keyword>
<reference evidence="1 2" key="1">
    <citation type="submission" date="2019-04" db="EMBL/GenBank/DDBJ databases">
        <title>Whole genome sequencing of Brevibacillus sp. TGS2-1.</title>
        <authorList>
            <person name="Choi A."/>
        </authorList>
    </citation>
    <scope>NUCLEOTIDE SEQUENCE [LARGE SCALE GENOMIC DNA]</scope>
    <source>
        <strain evidence="1 2">TGS2-1</strain>
    </source>
</reference>
<dbReference type="RefSeq" id="WP_137033725.1">
    <property type="nucleotide sequence ID" value="NZ_SZNK01000002.1"/>
</dbReference>
<accession>A0A4U2XYE3</accession>
<evidence type="ECO:0000313" key="1">
    <source>
        <dbReference type="EMBL" id="TKI52938.1"/>
    </source>
</evidence>
<gene>
    <name evidence="1" type="ORF">E8L90_29730</name>
</gene>